<name>A0A059F810_9PROT</name>
<dbReference type="PATRIC" id="fig|1280951.3.peg.3394"/>
<evidence type="ECO:0000259" key="2">
    <source>
        <dbReference type="Pfam" id="PF18557"/>
    </source>
</evidence>
<dbReference type="InterPro" id="IPR041649">
    <property type="entry name" value="NepR"/>
</dbReference>
<keyword evidence="4" id="KW-1185">Reference proteome</keyword>
<sequence length="69" mass="7563">MNESGNQNGKDPEARRSQRSLGNRAIGERLRQMYDGVVGESVPDDFFKLLEQAEAKAKAGVKSRPDGEA</sequence>
<feature type="region of interest" description="Disordered" evidence="1">
    <location>
        <begin position="1"/>
        <end position="27"/>
    </location>
</feature>
<dbReference type="AlphaFoldDB" id="A0A059F810"/>
<reference evidence="3 4" key="1">
    <citation type="submission" date="2013-04" db="EMBL/GenBank/DDBJ databases">
        <title>Hyphomonas hirschiana VP5 Genome Sequencing.</title>
        <authorList>
            <person name="Lai Q."/>
            <person name="Shao Z."/>
        </authorList>
    </citation>
    <scope>NUCLEOTIDE SEQUENCE [LARGE SCALE GENOMIC DNA]</scope>
    <source>
        <strain evidence="3 4">VP5</strain>
    </source>
</reference>
<protein>
    <recommendedName>
        <fullName evidence="2">Anti-sigma factor NepR domain-containing protein</fullName>
    </recommendedName>
</protein>
<gene>
    <name evidence="3" type="ORF">HHI_16841</name>
</gene>
<dbReference type="Proteomes" id="UP000025061">
    <property type="component" value="Unassembled WGS sequence"/>
</dbReference>
<evidence type="ECO:0000313" key="3">
    <source>
        <dbReference type="EMBL" id="KCZ86737.1"/>
    </source>
</evidence>
<proteinExistence type="predicted"/>
<dbReference type="OrthoDB" id="8454456at2"/>
<dbReference type="EMBL" id="ARYI01000022">
    <property type="protein sequence ID" value="KCZ86737.1"/>
    <property type="molecule type" value="Genomic_DNA"/>
</dbReference>
<evidence type="ECO:0000256" key="1">
    <source>
        <dbReference type="SAM" id="MobiDB-lite"/>
    </source>
</evidence>
<dbReference type="Pfam" id="PF18557">
    <property type="entry name" value="NepR"/>
    <property type="match status" value="1"/>
</dbReference>
<comment type="caution">
    <text evidence="3">The sequence shown here is derived from an EMBL/GenBank/DDBJ whole genome shotgun (WGS) entry which is preliminary data.</text>
</comment>
<organism evidence="3 4">
    <name type="scientific">Hyphomonas hirschiana VP5</name>
    <dbReference type="NCBI Taxonomy" id="1280951"/>
    <lineage>
        <taxon>Bacteria</taxon>
        <taxon>Pseudomonadati</taxon>
        <taxon>Pseudomonadota</taxon>
        <taxon>Alphaproteobacteria</taxon>
        <taxon>Hyphomonadales</taxon>
        <taxon>Hyphomonadaceae</taxon>
        <taxon>Hyphomonas</taxon>
    </lineage>
</organism>
<evidence type="ECO:0000313" key="4">
    <source>
        <dbReference type="Proteomes" id="UP000025061"/>
    </source>
</evidence>
<feature type="domain" description="Anti-sigma factor NepR" evidence="2">
    <location>
        <begin position="23"/>
        <end position="56"/>
    </location>
</feature>
<accession>A0A059F810</accession>
<dbReference type="RefSeq" id="WP_011647335.1">
    <property type="nucleotide sequence ID" value="NZ_ARYI01000022.1"/>
</dbReference>